<dbReference type="Gene3D" id="3.90.550.10">
    <property type="entry name" value="Spore Coat Polysaccharide Biosynthesis Protein SpsA, Chain A"/>
    <property type="match status" value="1"/>
</dbReference>
<feature type="domain" description="Glycosyltransferase 2-like" evidence="1">
    <location>
        <begin position="6"/>
        <end position="143"/>
    </location>
</feature>
<protein>
    <recommendedName>
        <fullName evidence="1">Glycosyltransferase 2-like domain-containing protein</fullName>
    </recommendedName>
</protein>
<dbReference type="GO" id="GO:0016758">
    <property type="term" value="F:hexosyltransferase activity"/>
    <property type="evidence" value="ECO:0007669"/>
    <property type="project" value="UniProtKB-ARBA"/>
</dbReference>
<keyword evidence="3" id="KW-1185">Reference proteome</keyword>
<dbReference type="SUPFAM" id="SSF53448">
    <property type="entry name" value="Nucleotide-diphospho-sugar transferases"/>
    <property type="match status" value="1"/>
</dbReference>
<reference evidence="2 3" key="1">
    <citation type="submission" date="2017-05" db="EMBL/GenBank/DDBJ databases">
        <title>Genome of Chryseobacterium haifense.</title>
        <authorList>
            <person name="Newman J.D."/>
        </authorList>
    </citation>
    <scope>NUCLEOTIDE SEQUENCE [LARGE SCALE GENOMIC DNA]</scope>
    <source>
        <strain evidence="2 3">DSM 19056</strain>
    </source>
</reference>
<evidence type="ECO:0000259" key="1">
    <source>
        <dbReference type="Pfam" id="PF00535"/>
    </source>
</evidence>
<dbReference type="PANTHER" id="PTHR22916:SF3">
    <property type="entry name" value="UDP-GLCNAC:BETAGAL BETA-1,3-N-ACETYLGLUCOSAMINYLTRANSFERASE-LIKE PROTEIN 1"/>
    <property type="match status" value="1"/>
</dbReference>
<dbReference type="InterPro" id="IPR001173">
    <property type="entry name" value="Glyco_trans_2-like"/>
</dbReference>
<dbReference type="EMBL" id="JASZ02000042">
    <property type="protein sequence ID" value="OWK97103.1"/>
    <property type="molecule type" value="Genomic_DNA"/>
</dbReference>
<proteinExistence type="predicted"/>
<accession>A0A246B6U3</accession>
<dbReference type="InterPro" id="IPR029044">
    <property type="entry name" value="Nucleotide-diphossugar_trans"/>
</dbReference>
<evidence type="ECO:0000313" key="2">
    <source>
        <dbReference type="EMBL" id="OWK97103.1"/>
    </source>
</evidence>
<dbReference type="RefSeq" id="WP_088264932.1">
    <property type="nucleotide sequence ID" value="NZ_JASZ02000042.1"/>
</dbReference>
<dbReference type="PANTHER" id="PTHR22916">
    <property type="entry name" value="GLYCOSYLTRANSFERASE"/>
    <property type="match status" value="1"/>
</dbReference>
<gene>
    <name evidence="2" type="ORF">AP75_12980</name>
</gene>
<organism evidence="2 3">
    <name type="scientific">Kaistella haifensis DSM 19056</name>
    <dbReference type="NCBI Taxonomy" id="1450526"/>
    <lineage>
        <taxon>Bacteria</taxon>
        <taxon>Pseudomonadati</taxon>
        <taxon>Bacteroidota</taxon>
        <taxon>Flavobacteriia</taxon>
        <taxon>Flavobacteriales</taxon>
        <taxon>Weeksellaceae</taxon>
        <taxon>Chryseobacterium group</taxon>
        <taxon>Kaistella</taxon>
    </lineage>
</organism>
<dbReference type="Proteomes" id="UP000197587">
    <property type="component" value="Unassembled WGS sequence"/>
</dbReference>
<dbReference type="AlphaFoldDB" id="A0A246B6U3"/>
<sequence length="299" mass="35071">MMPNISIIILTYNQEAFIEKAIRGVFMQNFRGKIQLIISNDASRDRTHEIINNLLQQAPENIEIQYTLHPKNIGATPNMYDALKKVKGKYLALCEGDDYWTDKHKLQKQYDFLSQNPDYSLCFHQAINVSPYPEIHGTPFSLVDNRDYTPEEIYRHWVVHTATVMLRAETLKSDAFLKTMKDPTLLYFDTILFLAASTVGKMRGLSDAMSAYRRHDAGLSFGAVNLKRDLKHNHLDRIIELYYGGKIREHARWQIFKRSYEDFSLALKKKDFLLSFSFLKWILKYYKNLIIFIIKQIKK</sequence>
<name>A0A246B6U3_9FLAO</name>
<dbReference type="Pfam" id="PF00535">
    <property type="entry name" value="Glycos_transf_2"/>
    <property type="match status" value="1"/>
</dbReference>
<evidence type="ECO:0000313" key="3">
    <source>
        <dbReference type="Proteomes" id="UP000197587"/>
    </source>
</evidence>
<comment type="caution">
    <text evidence="2">The sequence shown here is derived from an EMBL/GenBank/DDBJ whole genome shotgun (WGS) entry which is preliminary data.</text>
</comment>